<evidence type="ECO:0000313" key="1">
    <source>
        <dbReference type="EMBL" id="ORY16675.1"/>
    </source>
</evidence>
<sequence>MTLYFICFTYSNNNYFNDCYGFTEDELKNVLFNFSISDSKEKIDSDNTKDGIKERLKKNMKSEELKNLLKNNNLNFDVEFLNLLCGKIIEFSFDKLSPIE</sequence>
<proteinExistence type="predicted"/>
<accession>A0A1Y2A3T6</accession>
<organism evidence="1 2">
    <name type="scientific">Neocallimastix californiae</name>
    <dbReference type="NCBI Taxonomy" id="1754190"/>
    <lineage>
        <taxon>Eukaryota</taxon>
        <taxon>Fungi</taxon>
        <taxon>Fungi incertae sedis</taxon>
        <taxon>Chytridiomycota</taxon>
        <taxon>Chytridiomycota incertae sedis</taxon>
        <taxon>Neocallimastigomycetes</taxon>
        <taxon>Neocallimastigales</taxon>
        <taxon>Neocallimastigaceae</taxon>
        <taxon>Neocallimastix</taxon>
    </lineage>
</organism>
<keyword evidence="2" id="KW-1185">Reference proteome</keyword>
<protein>
    <submittedName>
        <fullName evidence="1">Uncharacterized protein</fullName>
    </submittedName>
</protein>
<dbReference type="EMBL" id="MCOG01000331">
    <property type="protein sequence ID" value="ORY16675.1"/>
    <property type="molecule type" value="Genomic_DNA"/>
</dbReference>
<comment type="caution">
    <text evidence="1">The sequence shown here is derived from an EMBL/GenBank/DDBJ whole genome shotgun (WGS) entry which is preliminary data.</text>
</comment>
<gene>
    <name evidence="1" type="ORF">LY90DRAFT_517723</name>
</gene>
<reference evidence="1 2" key="1">
    <citation type="submission" date="2016-08" db="EMBL/GenBank/DDBJ databases">
        <title>A Parts List for Fungal Cellulosomes Revealed by Comparative Genomics.</title>
        <authorList>
            <consortium name="DOE Joint Genome Institute"/>
            <person name="Haitjema C.H."/>
            <person name="Gilmore S.P."/>
            <person name="Henske J.K."/>
            <person name="Solomon K.V."/>
            <person name="De Groot R."/>
            <person name="Kuo A."/>
            <person name="Mondo S.J."/>
            <person name="Salamov A.A."/>
            <person name="Labutti K."/>
            <person name="Zhao Z."/>
            <person name="Chiniquy J."/>
            <person name="Barry K."/>
            <person name="Brewer H.M."/>
            <person name="Purvine S.O."/>
            <person name="Wright A.T."/>
            <person name="Boxma B."/>
            <person name="Van Alen T."/>
            <person name="Hackstein J.H."/>
            <person name="Baker S.E."/>
            <person name="Grigoriev I.V."/>
            <person name="O'Malley M.A."/>
        </authorList>
    </citation>
    <scope>NUCLEOTIDE SEQUENCE [LARGE SCALE GENOMIC DNA]</scope>
    <source>
        <strain evidence="1 2">G1</strain>
    </source>
</reference>
<name>A0A1Y2A3T6_9FUNG</name>
<dbReference type="AlphaFoldDB" id="A0A1Y2A3T6"/>
<dbReference type="Proteomes" id="UP000193920">
    <property type="component" value="Unassembled WGS sequence"/>
</dbReference>
<evidence type="ECO:0000313" key="2">
    <source>
        <dbReference type="Proteomes" id="UP000193920"/>
    </source>
</evidence>